<dbReference type="InterPro" id="IPR050231">
    <property type="entry name" value="Iron_ascorbate_oxido_reductase"/>
</dbReference>
<evidence type="ECO:0000313" key="11">
    <source>
        <dbReference type="EMBL" id="KAJ4780259.1"/>
    </source>
</evidence>
<keyword evidence="12" id="KW-1185">Reference proteome</keyword>
<evidence type="ECO:0000256" key="2">
    <source>
        <dbReference type="ARBA" id="ARBA00008056"/>
    </source>
</evidence>
<comment type="function">
    <text evidence="6">2-oxoglutarate-dependent dioxygenase essential for auxin catabolism and maintenance of auxin homeostasis in reproductive organs. Catalyzes the irreversible oxidation of indole-3-acetic acid (IAA) to the biologically inactive 2-oxoindole-3-acetic acid (OxIAA).</text>
</comment>
<dbReference type="InterPro" id="IPR026992">
    <property type="entry name" value="DIOX_N"/>
</dbReference>
<keyword evidence="5 9" id="KW-0408">Iron</keyword>
<dbReference type="InterPro" id="IPR005123">
    <property type="entry name" value="Oxoglu/Fe-dep_dioxygenase_dom"/>
</dbReference>
<evidence type="ECO:0000313" key="12">
    <source>
        <dbReference type="Proteomes" id="UP001140206"/>
    </source>
</evidence>
<dbReference type="Pfam" id="PF14226">
    <property type="entry name" value="DIOX_N"/>
    <property type="match status" value="1"/>
</dbReference>
<protein>
    <recommendedName>
        <fullName evidence="7">2-oxoglutarate-dependent dioxygenase DAO</fullName>
    </recommendedName>
    <alternativeName>
        <fullName evidence="8">Protein DIOXYGENASE FOR AUXIN OXIDATION</fullName>
    </alternativeName>
</protein>
<dbReference type="AlphaFoldDB" id="A0AAV8EIH1"/>
<comment type="similarity">
    <text evidence="2 9">Belongs to the iron/ascorbate-dependent oxidoreductase family.</text>
</comment>
<keyword evidence="4 9" id="KW-0560">Oxidoreductase</keyword>
<comment type="caution">
    <text evidence="11">The sequence shown here is derived from an EMBL/GenBank/DDBJ whole genome shotgun (WGS) entry which is preliminary data.</text>
</comment>
<dbReference type="PANTHER" id="PTHR47990">
    <property type="entry name" value="2-OXOGLUTARATE (2OG) AND FE(II)-DEPENDENT OXYGENASE SUPERFAMILY PROTEIN-RELATED"/>
    <property type="match status" value="1"/>
</dbReference>
<dbReference type="PROSITE" id="PS51471">
    <property type="entry name" value="FE2OG_OXY"/>
    <property type="match status" value="1"/>
</dbReference>
<dbReference type="Gene3D" id="2.60.120.330">
    <property type="entry name" value="B-lactam Antibiotic, Isopenicillin N Synthase, Chain"/>
    <property type="match status" value="1"/>
</dbReference>
<dbReference type="EMBL" id="JAMFTS010000003">
    <property type="protein sequence ID" value="KAJ4780259.1"/>
    <property type="molecule type" value="Genomic_DNA"/>
</dbReference>
<gene>
    <name evidence="11" type="ORF">LUZ62_064516</name>
</gene>
<dbReference type="Pfam" id="PF03171">
    <property type="entry name" value="2OG-FeII_Oxy"/>
    <property type="match status" value="1"/>
</dbReference>
<dbReference type="GO" id="GO:0046872">
    <property type="term" value="F:metal ion binding"/>
    <property type="evidence" value="ECO:0007669"/>
    <property type="project" value="UniProtKB-KW"/>
</dbReference>
<accession>A0AAV8EIH1</accession>
<proteinExistence type="inferred from homology"/>
<reference evidence="11" key="1">
    <citation type="submission" date="2022-08" db="EMBL/GenBank/DDBJ databases">
        <authorList>
            <person name="Marques A."/>
        </authorList>
    </citation>
    <scope>NUCLEOTIDE SEQUENCE</scope>
    <source>
        <strain evidence="11">RhyPub2mFocal</strain>
        <tissue evidence="11">Leaves</tissue>
    </source>
</reference>
<dbReference type="GO" id="GO:0016491">
    <property type="term" value="F:oxidoreductase activity"/>
    <property type="evidence" value="ECO:0007669"/>
    <property type="project" value="UniProtKB-KW"/>
</dbReference>
<dbReference type="InterPro" id="IPR027443">
    <property type="entry name" value="IPNS-like_sf"/>
</dbReference>
<dbReference type="InterPro" id="IPR044861">
    <property type="entry name" value="IPNS-like_FE2OG_OXY"/>
</dbReference>
<keyword evidence="3 9" id="KW-0479">Metal-binding</keyword>
<evidence type="ECO:0000256" key="8">
    <source>
        <dbReference type="ARBA" id="ARBA00076740"/>
    </source>
</evidence>
<evidence type="ECO:0000256" key="5">
    <source>
        <dbReference type="ARBA" id="ARBA00023004"/>
    </source>
</evidence>
<comment type="cofactor">
    <cofactor evidence="1">
        <name>L-ascorbate</name>
        <dbReference type="ChEBI" id="CHEBI:38290"/>
    </cofactor>
</comment>
<evidence type="ECO:0000256" key="4">
    <source>
        <dbReference type="ARBA" id="ARBA00023002"/>
    </source>
</evidence>
<dbReference type="SUPFAM" id="SSF51197">
    <property type="entry name" value="Clavaminate synthase-like"/>
    <property type="match status" value="1"/>
</dbReference>
<dbReference type="Proteomes" id="UP001140206">
    <property type="component" value="Chromosome 3"/>
</dbReference>
<dbReference type="FunFam" id="2.60.120.330:FF:000017">
    <property type="entry name" value="2-oxoglutarate-dependent dioxygenase DAO"/>
    <property type="match status" value="1"/>
</dbReference>
<evidence type="ECO:0000256" key="6">
    <source>
        <dbReference type="ARBA" id="ARBA00054658"/>
    </source>
</evidence>
<evidence type="ECO:0000256" key="3">
    <source>
        <dbReference type="ARBA" id="ARBA00022723"/>
    </source>
</evidence>
<sequence>MHDWRGDITLPLNERVSNYFSPAFLKSNKELMATLPVINLAESTDQNQKKKLLEASCYWGCFRVINHGIPGALQSQMKASVRALFDLPDDVKRRNTDVIHGSGYMGFTSKNPLYEAFGLYDASSLTDVDAFCSLLDASSHDRETIKTYATKSHEVIVQLATKLAESMGLNDQNFGTWQCQFRFNKYNFTQDSVGSSGVQIHTDSGFLTLLQEDECVGGLEILDPGSGSYVEVDPLPGSILVNLGDVAKVWSNGLLHNVKHRVQCKAAIPRFSIALFLLAPKDDKVEAPTALVDSDHPRMYQTFFYNDYRKLLADLELRAGEALSQLLM</sequence>
<evidence type="ECO:0000256" key="9">
    <source>
        <dbReference type="RuleBase" id="RU003682"/>
    </source>
</evidence>
<name>A0AAV8EIH1_9POAL</name>
<evidence type="ECO:0000256" key="1">
    <source>
        <dbReference type="ARBA" id="ARBA00001961"/>
    </source>
</evidence>
<organism evidence="11 12">
    <name type="scientific">Rhynchospora pubera</name>
    <dbReference type="NCBI Taxonomy" id="906938"/>
    <lineage>
        <taxon>Eukaryota</taxon>
        <taxon>Viridiplantae</taxon>
        <taxon>Streptophyta</taxon>
        <taxon>Embryophyta</taxon>
        <taxon>Tracheophyta</taxon>
        <taxon>Spermatophyta</taxon>
        <taxon>Magnoliopsida</taxon>
        <taxon>Liliopsida</taxon>
        <taxon>Poales</taxon>
        <taxon>Cyperaceae</taxon>
        <taxon>Cyperoideae</taxon>
        <taxon>Rhynchosporeae</taxon>
        <taxon>Rhynchospora</taxon>
    </lineage>
</organism>
<evidence type="ECO:0000256" key="7">
    <source>
        <dbReference type="ARBA" id="ARBA00074102"/>
    </source>
</evidence>
<evidence type="ECO:0000259" key="10">
    <source>
        <dbReference type="PROSITE" id="PS51471"/>
    </source>
</evidence>
<feature type="domain" description="Fe2OG dioxygenase" evidence="10">
    <location>
        <begin position="175"/>
        <end position="279"/>
    </location>
</feature>